<evidence type="ECO:0000313" key="2">
    <source>
        <dbReference type="EMBL" id="CAL1379048.1"/>
    </source>
</evidence>
<dbReference type="Proteomes" id="UP001497516">
    <property type="component" value="Chromosome 3"/>
</dbReference>
<organism evidence="2 3">
    <name type="scientific">Linum trigynum</name>
    <dbReference type="NCBI Taxonomy" id="586398"/>
    <lineage>
        <taxon>Eukaryota</taxon>
        <taxon>Viridiplantae</taxon>
        <taxon>Streptophyta</taxon>
        <taxon>Embryophyta</taxon>
        <taxon>Tracheophyta</taxon>
        <taxon>Spermatophyta</taxon>
        <taxon>Magnoliopsida</taxon>
        <taxon>eudicotyledons</taxon>
        <taxon>Gunneridae</taxon>
        <taxon>Pentapetalae</taxon>
        <taxon>rosids</taxon>
        <taxon>fabids</taxon>
        <taxon>Malpighiales</taxon>
        <taxon>Linaceae</taxon>
        <taxon>Linum</taxon>
    </lineage>
</organism>
<feature type="region of interest" description="Disordered" evidence="1">
    <location>
        <begin position="27"/>
        <end position="48"/>
    </location>
</feature>
<feature type="compositionally biased region" description="Basic and acidic residues" evidence="1">
    <location>
        <begin position="27"/>
        <end position="41"/>
    </location>
</feature>
<feature type="region of interest" description="Disordered" evidence="1">
    <location>
        <begin position="62"/>
        <end position="83"/>
    </location>
</feature>
<reference evidence="2 3" key="1">
    <citation type="submission" date="2024-04" db="EMBL/GenBank/DDBJ databases">
        <authorList>
            <person name="Fracassetti M."/>
        </authorList>
    </citation>
    <scope>NUCLEOTIDE SEQUENCE [LARGE SCALE GENOMIC DNA]</scope>
</reference>
<name>A0AAV2DZV2_9ROSI</name>
<dbReference type="AlphaFoldDB" id="A0AAV2DZV2"/>
<evidence type="ECO:0000313" key="3">
    <source>
        <dbReference type="Proteomes" id="UP001497516"/>
    </source>
</evidence>
<sequence length="118" mass="13053">MIRSNPAPLTPLDEDINRTLRLLAREREQAEAKRRSEERGKQVGPKVEAIEEGVVVEMAANQHRGANPLPNPNGEAEAKEGPRTMGYYMAPRATDIQSPIFHPPVASNNFEIINPSLS</sequence>
<proteinExistence type="predicted"/>
<protein>
    <submittedName>
        <fullName evidence="2">Uncharacterized protein</fullName>
    </submittedName>
</protein>
<gene>
    <name evidence="2" type="ORF">LTRI10_LOCUS20592</name>
</gene>
<dbReference type="EMBL" id="OZ034816">
    <property type="protein sequence ID" value="CAL1379048.1"/>
    <property type="molecule type" value="Genomic_DNA"/>
</dbReference>
<keyword evidence="3" id="KW-1185">Reference proteome</keyword>
<evidence type="ECO:0000256" key="1">
    <source>
        <dbReference type="SAM" id="MobiDB-lite"/>
    </source>
</evidence>
<accession>A0AAV2DZV2</accession>